<dbReference type="Proteomes" id="UP000516105">
    <property type="component" value="Chromosome"/>
</dbReference>
<evidence type="ECO:0008006" key="3">
    <source>
        <dbReference type="Google" id="ProtNLM"/>
    </source>
</evidence>
<keyword evidence="2" id="KW-1185">Reference proteome</keyword>
<dbReference type="EMBL" id="CP060782">
    <property type="protein sequence ID" value="QNP45082.1"/>
    <property type="molecule type" value="Genomic_DNA"/>
</dbReference>
<gene>
    <name evidence="1" type="ORF">H9L14_10390</name>
</gene>
<dbReference type="RefSeq" id="WP_187708038.1">
    <property type="nucleotide sequence ID" value="NZ_CP060782.1"/>
</dbReference>
<proteinExistence type="predicted"/>
<sequence length="243" mass="25790">MRRNSARVLVGVSVALLLAGAAALALVGRNPGPDISPRAEAQRPPLMLLTTLPLVFPEEFSLQGGGSKALSAIETRYRVIPIGTTDAATLRQARLLLMAHPLAQPSEALVDLDRWVRDGGRLLLLADPRLEWPSKRPLGDKLRPPLSFADTGLLAHWGLRLDAPDHGGPAQRELDGRHVLAVSPGILSGGCKVGGAGFVARCRVGKGRATVVADADFLNLEQLEGPTEGNLDALLAELAELER</sequence>
<organism evidence="1 2">
    <name type="scientific">Sphingomonas sediminicola</name>
    <dbReference type="NCBI Taxonomy" id="386874"/>
    <lineage>
        <taxon>Bacteria</taxon>
        <taxon>Pseudomonadati</taxon>
        <taxon>Pseudomonadota</taxon>
        <taxon>Alphaproteobacteria</taxon>
        <taxon>Sphingomonadales</taxon>
        <taxon>Sphingomonadaceae</taxon>
        <taxon>Sphingomonas</taxon>
    </lineage>
</organism>
<protein>
    <recommendedName>
        <fullName evidence="3">ABC transporter</fullName>
    </recommendedName>
</protein>
<accession>A0ABX6T5C8</accession>
<evidence type="ECO:0000313" key="2">
    <source>
        <dbReference type="Proteomes" id="UP000516105"/>
    </source>
</evidence>
<name>A0ABX6T5C8_9SPHN</name>
<reference evidence="1 2" key="1">
    <citation type="submission" date="2020-08" db="EMBL/GenBank/DDBJ databases">
        <title>Genome sequence of Sphingomonas sediminicola KACC 15039T.</title>
        <authorList>
            <person name="Hyun D.-W."/>
            <person name="Bae J.-W."/>
        </authorList>
    </citation>
    <scope>NUCLEOTIDE SEQUENCE [LARGE SCALE GENOMIC DNA]</scope>
    <source>
        <strain evidence="1 2">KACC 15039</strain>
    </source>
</reference>
<evidence type="ECO:0000313" key="1">
    <source>
        <dbReference type="EMBL" id="QNP45082.1"/>
    </source>
</evidence>